<evidence type="ECO:0008006" key="3">
    <source>
        <dbReference type="Google" id="ProtNLM"/>
    </source>
</evidence>
<keyword evidence="1" id="KW-0472">Membrane</keyword>
<evidence type="ECO:0000313" key="2">
    <source>
        <dbReference type="EMBL" id="OEJ76861.1"/>
    </source>
</evidence>
<name>A0A1E5QQG9_9CYAN</name>
<dbReference type="InterPro" id="IPR005240">
    <property type="entry name" value="DUF389"/>
</dbReference>
<keyword evidence="1" id="KW-0812">Transmembrane</keyword>
<feature type="transmembrane region" description="Helical" evidence="1">
    <location>
        <begin position="160"/>
        <end position="181"/>
    </location>
</feature>
<feature type="transmembrane region" description="Helical" evidence="1">
    <location>
        <begin position="97"/>
        <end position="120"/>
    </location>
</feature>
<organism evidence="2">
    <name type="scientific">Desertifilum tharense IPPAS B-1220</name>
    <dbReference type="NCBI Taxonomy" id="1781255"/>
    <lineage>
        <taxon>Bacteria</taxon>
        <taxon>Bacillati</taxon>
        <taxon>Cyanobacteriota</taxon>
        <taxon>Cyanophyceae</taxon>
        <taxon>Desertifilales</taxon>
        <taxon>Desertifilaceae</taxon>
        <taxon>Desertifilum</taxon>
    </lineage>
</organism>
<dbReference type="Pfam" id="PF04087">
    <property type="entry name" value="DUF389"/>
    <property type="match status" value="1"/>
</dbReference>
<accession>A0A1E5QQG9</accession>
<keyword evidence="1" id="KW-1133">Transmembrane helix</keyword>
<gene>
    <name evidence="2" type="ORF">BH720_02475</name>
</gene>
<feature type="transmembrane region" description="Helical" evidence="1">
    <location>
        <begin position="222"/>
        <end position="245"/>
    </location>
</feature>
<sequence>MVLKKSIRYARRLIRPLSDVSQENLLALHNSLKKEAAPSHNYLVLIISSCLIATFGLINNSAAVIIGAMVIAPLMLPLRAVAFAALEGDFLLFRKGFVSVVVGTAIAVFLSAMVGLLVGIPEFGSEVLSRTQPTLVDLGIAVAAGGVSGFAKLRPEINDAVAGTAIAVALMPPICVVGLTLSQGSWTFGSGAFLLYLTNLLGIVLACMLVFILSGYTKASHALGVTLGLTAILLLPLGISFFNLVRQAQLQATLRRNLVNRTITIGQQVQLVRTEVNWTTNPPEAHLTILTAKPITPRQVRLVEEFIAREMGRPFTLVIQVSRVEYVRGSDETPTETNP</sequence>
<proteinExistence type="predicted"/>
<protein>
    <recommendedName>
        <fullName evidence="3">TIGR00341 family protein</fullName>
    </recommendedName>
</protein>
<dbReference type="RefSeq" id="WP_069965570.1">
    <property type="nucleotide sequence ID" value="NZ_CM124774.1"/>
</dbReference>
<feature type="transmembrane region" description="Helical" evidence="1">
    <location>
        <begin position="41"/>
        <end position="58"/>
    </location>
</feature>
<dbReference type="PANTHER" id="PTHR20992">
    <property type="entry name" value="AT15442P-RELATED"/>
    <property type="match status" value="1"/>
</dbReference>
<feature type="transmembrane region" description="Helical" evidence="1">
    <location>
        <begin position="193"/>
        <end position="216"/>
    </location>
</feature>
<evidence type="ECO:0000256" key="1">
    <source>
        <dbReference type="SAM" id="Phobius"/>
    </source>
</evidence>
<feature type="transmembrane region" description="Helical" evidence="1">
    <location>
        <begin position="64"/>
        <end position="85"/>
    </location>
</feature>
<dbReference type="AlphaFoldDB" id="A0A1E5QQG9"/>
<dbReference type="OrthoDB" id="9790659at2"/>
<dbReference type="PANTHER" id="PTHR20992:SF9">
    <property type="entry name" value="AT15442P-RELATED"/>
    <property type="match status" value="1"/>
</dbReference>
<dbReference type="EMBL" id="MJGC01000025">
    <property type="protein sequence ID" value="OEJ76861.1"/>
    <property type="molecule type" value="Genomic_DNA"/>
</dbReference>
<dbReference type="STRING" id="1781255.BH720_02475"/>
<reference evidence="2" key="1">
    <citation type="submission" date="2016-09" db="EMBL/GenBank/DDBJ databases">
        <title>Draft genome of thermotolerant cyanobacterium Desertifilum sp. strain IPPAS B-1220.</title>
        <authorList>
            <person name="Sinetova M.A."/>
            <person name="Bolakhan K."/>
            <person name="Zayadan B.K."/>
            <person name="Mironov K.S."/>
            <person name="Ustinova V."/>
            <person name="Kupriyanova E.V."/>
            <person name="Sidorov R.A."/>
            <person name="Skrypnik A.N."/>
            <person name="Gogoleva N.E."/>
            <person name="Gogolev Y.V."/>
            <person name="Los D.A."/>
        </authorList>
    </citation>
    <scope>NUCLEOTIDE SEQUENCE [LARGE SCALE GENOMIC DNA]</scope>
    <source>
        <strain evidence="2">IPPAS B-1220</strain>
    </source>
</reference>
<comment type="caution">
    <text evidence="2">The sequence shown here is derived from an EMBL/GenBank/DDBJ whole genome shotgun (WGS) entry which is preliminary data.</text>
</comment>